<name>A0ABM1MY72_NICVS</name>
<dbReference type="InterPro" id="IPR018866">
    <property type="entry name" value="Znf-4CXXC_R1"/>
</dbReference>
<evidence type="ECO:0000256" key="7">
    <source>
        <dbReference type="ARBA" id="ARBA00023015"/>
    </source>
</evidence>
<dbReference type="Proteomes" id="UP000695000">
    <property type="component" value="Unplaced"/>
</dbReference>
<protein>
    <submittedName>
        <fullName evidence="12">Cell division cycle-associated protein 7-like</fullName>
    </submittedName>
</protein>
<keyword evidence="6" id="KW-0832">Ubl conjugation</keyword>
<dbReference type="Pfam" id="PF10497">
    <property type="entry name" value="zf-4CXXC_R1"/>
    <property type="match status" value="1"/>
</dbReference>
<dbReference type="PANTHER" id="PTHR31169:SF8">
    <property type="entry name" value="ZINC-FINGER DOMAIN OF MONOAMINE-OXIDASE A REPRESSOR R1 PROTEIN"/>
    <property type="match status" value="1"/>
</dbReference>
<dbReference type="RefSeq" id="XP_017779522.1">
    <property type="nucleotide sequence ID" value="XM_017924033.1"/>
</dbReference>
<gene>
    <name evidence="12" type="primary">LOC108564861</name>
</gene>
<dbReference type="InterPro" id="IPR040221">
    <property type="entry name" value="CDCA7/CDA7L"/>
</dbReference>
<organism evidence="11 12">
    <name type="scientific">Nicrophorus vespilloides</name>
    <name type="common">Boreal carrion beetle</name>
    <dbReference type="NCBI Taxonomy" id="110193"/>
    <lineage>
        <taxon>Eukaryota</taxon>
        <taxon>Metazoa</taxon>
        <taxon>Ecdysozoa</taxon>
        <taxon>Arthropoda</taxon>
        <taxon>Hexapoda</taxon>
        <taxon>Insecta</taxon>
        <taxon>Pterygota</taxon>
        <taxon>Neoptera</taxon>
        <taxon>Endopterygota</taxon>
        <taxon>Coleoptera</taxon>
        <taxon>Polyphaga</taxon>
        <taxon>Staphyliniformia</taxon>
        <taxon>Silphidae</taxon>
        <taxon>Nicrophorinae</taxon>
        <taxon>Nicrophorus</taxon>
    </lineage>
</organism>
<evidence type="ECO:0000256" key="8">
    <source>
        <dbReference type="ARBA" id="ARBA00023163"/>
    </source>
</evidence>
<keyword evidence="5" id="KW-0597">Phosphoprotein</keyword>
<evidence type="ECO:0000256" key="5">
    <source>
        <dbReference type="ARBA" id="ARBA00022553"/>
    </source>
</evidence>
<evidence type="ECO:0000256" key="1">
    <source>
        <dbReference type="ARBA" id="ARBA00004123"/>
    </source>
</evidence>
<evidence type="ECO:0000313" key="11">
    <source>
        <dbReference type="Proteomes" id="UP000695000"/>
    </source>
</evidence>
<accession>A0ABM1MY72</accession>
<feature type="domain" description="Zinc-finger" evidence="10">
    <location>
        <begin position="163"/>
        <end position="259"/>
    </location>
</feature>
<evidence type="ECO:0000256" key="3">
    <source>
        <dbReference type="ARBA" id="ARBA00022490"/>
    </source>
</evidence>
<keyword evidence="3" id="KW-0963">Cytoplasm</keyword>
<evidence type="ECO:0000256" key="6">
    <source>
        <dbReference type="ARBA" id="ARBA00022843"/>
    </source>
</evidence>
<evidence type="ECO:0000313" key="12">
    <source>
        <dbReference type="RefSeq" id="XP_017779522.1"/>
    </source>
</evidence>
<dbReference type="GeneID" id="108564861"/>
<keyword evidence="11" id="KW-1185">Reference proteome</keyword>
<keyword evidence="9" id="KW-0539">Nucleus</keyword>
<evidence type="ECO:0000256" key="9">
    <source>
        <dbReference type="ARBA" id="ARBA00023242"/>
    </source>
</evidence>
<dbReference type="PANTHER" id="PTHR31169">
    <property type="entry name" value="OS05G0300700 PROTEIN"/>
    <property type="match status" value="1"/>
</dbReference>
<keyword evidence="7" id="KW-0805">Transcription regulation</keyword>
<evidence type="ECO:0000256" key="4">
    <source>
        <dbReference type="ARBA" id="ARBA00022499"/>
    </source>
</evidence>
<evidence type="ECO:0000259" key="10">
    <source>
        <dbReference type="Pfam" id="PF10497"/>
    </source>
</evidence>
<evidence type="ECO:0000256" key="2">
    <source>
        <dbReference type="ARBA" id="ARBA00004496"/>
    </source>
</evidence>
<sequence>MYSFSDDEELTDIEKTRLENMKEIDKFVAAAFGSSGLTENLTYLKATQRRIPRQRKNVRKPLSINVAKLTAAPQVKRSARLANKKPELFYKESAEGIEETLPRKSILSSSEEEFEDDEPTFFVPKKRRTIVTKFAPVPCVAVENITQDYLNRIAYKGYNKTYSEQGTSCHQCRQKTKDSKTYCRSGKCTGVRGQFCGTCLMNRYGEDARDALKNPNWSCPPCRDICNCSICRNRQGKRPTGILFPMAQAHGHKSVKDFLATLSHEKKIEKIKAKSAETIVKVDEKSKVKKDFNIIGFDKAGYAVSTDRDVPYDAAVLGFVKDKAVCRLDSYLKI</sequence>
<reference evidence="12" key="1">
    <citation type="submission" date="2025-08" db="UniProtKB">
        <authorList>
            <consortium name="RefSeq"/>
        </authorList>
    </citation>
    <scope>IDENTIFICATION</scope>
    <source>
        <tissue evidence="12">Whole Larva</tissue>
    </source>
</reference>
<proteinExistence type="predicted"/>
<keyword evidence="8" id="KW-0804">Transcription</keyword>
<comment type="subcellular location">
    <subcellularLocation>
        <location evidence="2">Cytoplasm</location>
    </subcellularLocation>
    <subcellularLocation>
        <location evidence="1">Nucleus</location>
    </subcellularLocation>
</comment>
<keyword evidence="4" id="KW-1017">Isopeptide bond</keyword>